<accession>Q3KEM8</accession>
<dbReference type="HOGENOM" id="CLU_144049_1_0_6"/>
<dbReference type="AlphaFoldDB" id="Q3KEM8"/>
<dbReference type="KEGG" id="pfo:Pfl01_2035"/>
<organism evidence="1 2">
    <name type="scientific">Pseudomonas fluorescens (strain Pf0-1)</name>
    <dbReference type="NCBI Taxonomy" id="205922"/>
    <lineage>
        <taxon>Bacteria</taxon>
        <taxon>Pseudomonadati</taxon>
        <taxon>Pseudomonadota</taxon>
        <taxon>Gammaproteobacteria</taxon>
        <taxon>Pseudomonadales</taxon>
        <taxon>Pseudomonadaceae</taxon>
        <taxon>Pseudomonas</taxon>
    </lineage>
</organism>
<dbReference type="Proteomes" id="UP000002704">
    <property type="component" value="Chromosome"/>
</dbReference>
<reference evidence="1 2" key="1">
    <citation type="journal article" date="2009" name="Genome Biol.">
        <title>Genomic and genetic analyses of diversity and plant interactions of Pseudomonas fluorescens.</title>
        <authorList>
            <person name="Silby M.W."/>
            <person name="Cerdeno-Tarraga A.M."/>
            <person name="Vernikos G.S."/>
            <person name="Giddens S.R."/>
            <person name="Jackson R.W."/>
            <person name="Preston G.M."/>
            <person name="Zhang X.X."/>
            <person name="Moon C.D."/>
            <person name="Gehrig S.M."/>
            <person name="Godfrey S.A."/>
            <person name="Knight C.G."/>
            <person name="Malone J.G."/>
            <person name="Robinson Z."/>
            <person name="Spiers A.J."/>
            <person name="Harris S."/>
            <person name="Challis G.L."/>
            <person name="Yaxley A.M."/>
            <person name="Harris D."/>
            <person name="Seeger K."/>
            <person name="Murphy L."/>
            <person name="Rutter S."/>
            <person name="Squares R."/>
            <person name="Quail M.A."/>
            <person name="Saunders E."/>
            <person name="Mavromatis K."/>
            <person name="Brettin T.S."/>
            <person name="Bentley S.D."/>
            <person name="Hothersall J."/>
            <person name="Stephens E."/>
            <person name="Thomas C.M."/>
            <person name="Parkhill J."/>
            <person name="Levy S.B."/>
            <person name="Rainey P.B."/>
            <person name="Thomson N.R."/>
        </authorList>
    </citation>
    <scope>NUCLEOTIDE SEQUENCE [LARGE SCALE GENOMIC DNA]</scope>
    <source>
        <strain evidence="1 2">Pf0-1</strain>
    </source>
</reference>
<name>Q3KEM8_PSEPF</name>
<sequence length="112" mass="12917">MHILPSRGFRLTMKKYLARFGAKITLDDISNLDQAIDLSLLINNLKEDLFQATFPCGQILDIGWYPEFSTYGSFVISLIRNQDWQNPTHCEKAKNWAELKIALENILKNLES</sequence>
<evidence type="ECO:0000313" key="2">
    <source>
        <dbReference type="Proteomes" id="UP000002704"/>
    </source>
</evidence>
<evidence type="ECO:0000313" key="1">
    <source>
        <dbReference type="EMBL" id="ABA73778.1"/>
    </source>
</evidence>
<dbReference type="EMBL" id="CP000094">
    <property type="protein sequence ID" value="ABA73778.1"/>
    <property type="molecule type" value="Genomic_DNA"/>
</dbReference>
<proteinExistence type="predicted"/>
<dbReference type="eggNOG" id="ENOG5030IDA">
    <property type="taxonomic scope" value="Bacteria"/>
</dbReference>
<protein>
    <submittedName>
        <fullName evidence="1">Uncharacterized protein</fullName>
    </submittedName>
</protein>
<gene>
    <name evidence="1" type="ordered locus">Pfl01_2035</name>
</gene>